<name>A0A2H1EAZ6_9FLAO</name>
<dbReference type="PANTHER" id="PTHR47566:SF1">
    <property type="entry name" value="PROTEIN NUD1"/>
    <property type="match status" value="1"/>
</dbReference>
<evidence type="ECO:0008006" key="9">
    <source>
        <dbReference type="Google" id="ProtNLM"/>
    </source>
</evidence>
<sequence>MKKITLILLCFGYFFSGFAQNNLDGQTIINIPDPNFKAYLVANKLINTNNDNEIQKSEANNFTGKIYLNDKLDEEGNYIRDLRNDEKVSDLTGIEHFKKLKFLALQSNLLKTLDISKNTALEVLNCSSNQLKTLDISKNTALEVLYCGKNQLTRLDISHNNNLKKLSCRVNKLSELNLTNNTKLEELSCDANKLRELDLSKNLALTFLYCTDNQLTRLNTSNNPQLAYLFCGSNNIVDINTQHNPLLIRLDCSRNKLTTLDVSDNKELETFFCSYNALETLDLSQNKKLAYSFYCDNNKLSSLNIKNGNNHNLKNFEAHNNPNLLCIQVDDVNLANGQSTDLWMKGRNAKYKNNCNTFNFTVNINDKEGKINTTPALIDDSYDKGTVVTLEAIPNTGYEFSEWAGDVTGKINPLNVTVNADKNITAIFKKTQHTLTINANNGAVTIGTSTIHLTPSSYPSNEVFEYNTSVSLHAVPNSGYRFVRWLGDIDNDHASTSIKIVINNHKSITAVFEKEPVVYIPDPNFKAYLIKNPFINTNNDDEIQVTEATKYSEYIYIPNREQSESKKIKDLTGIEAFINLTELNCNYNLISQLNLSKNTKLKRVHCSNNKLTSLNIGSNLVLEELYVDNNQITNLDTSNALNLIKLAVNSNQISTIDLSKNLKLKDFSCSNNQLTELSTIHNKNLEWLLCKNNQLTNLDLSGMRNLIVADCSNNQIADLTISNTPKLKDLSCAYNQLNSLDLSKIPSLDRLDCNDNKISELDFSSNKNLTSVACSNNLLVKLNIKNGHNENINYVSIWGNSDLACIQVDDENAIPNSWHKDAIAQYSTNCNATAGIDDVFTSKLSIYPNPVNGILRILSPYQDIENVRIFNMVGQKILQTDQLTINCNELSKGVYIVKIKSTDNKTGVKKFIKN</sequence>
<dbReference type="PROSITE" id="PS51450">
    <property type="entry name" value="LRR"/>
    <property type="match status" value="1"/>
</dbReference>
<keyword evidence="8" id="KW-1185">Reference proteome</keyword>
<dbReference type="InterPro" id="IPR044060">
    <property type="entry name" value="Bacterial_rp_domain"/>
</dbReference>
<proteinExistence type="predicted"/>
<dbReference type="InterPro" id="IPR032675">
    <property type="entry name" value="LRR_dom_sf"/>
</dbReference>
<evidence type="ECO:0000256" key="4">
    <source>
        <dbReference type="SAM" id="SignalP"/>
    </source>
</evidence>
<feature type="domain" description="Bacterial repeat" evidence="6">
    <location>
        <begin position="462"/>
        <end position="515"/>
    </location>
</feature>
<dbReference type="RefSeq" id="WP_100211287.1">
    <property type="nucleotide sequence ID" value="NZ_CP138495.1"/>
</dbReference>
<dbReference type="GO" id="GO:0035591">
    <property type="term" value="F:signaling adaptor activity"/>
    <property type="evidence" value="ECO:0007669"/>
    <property type="project" value="TreeGrafter"/>
</dbReference>
<dbReference type="Pfam" id="PF18998">
    <property type="entry name" value="Flg_new_2"/>
    <property type="match status" value="2"/>
</dbReference>
<dbReference type="Gene3D" id="3.80.10.10">
    <property type="entry name" value="Ribonuclease Inhibitor"/>
    <property type="match status" value="2"/>
</dbReference>
<dbReference type="STRING" id="1349785.GCA_000509405_00892"/>
<dbReference type="KEGG" id="tmar:MARIT_1778"/>
<feature type="chain" id="PRO_5013856929" description="Secretion system C-terminal sorting domain-containing protein" evidence="4">
    <location>
        <begin position="20"/>
        <end position="914"/>
    </location>
</feature>
<gene>
    <name evidence="7" type="ORF">MARIT_1778</name>
</gene>
<evidence type="ECO:0000256" key="3">
    <source>
        <dbReference type="ARBA" id="ARBA00022737"/>
    </source>
</evidence>
<feature type="domain" description="Secretion system C-terminal sorting" evidence="5">
    <location>
        <begin position="846"/>
        <end position="912"/>
    </location>
</feature>
<feature type="domain" description="Bacterial repeat" evidence="6">
    <location>
        <begin position="362"/>
        <end position="431"/>
    </location>
</feature>
<accession>A0A2H1EAZ6</accession>
<dbReference type="NCBIfam" id="TIGR04183">
    <property type="entry name" value="Por_Secre_tail"/>
    <property type="match status" value="1"/>
</dbReference>
<reference evidence="7 8" key="1">
    <citation type="submission" date="2016-11" db="EMBL/GenBank/DDBJ databases">
        <authorList>
            <person name="Jaros S."/>
            <person name="Januszkiewicz K."/>
            <person name="Wedrychowicz H."/>
        </authorList>
    </citation>
    <scope>NUCLEOTIDE SEQUENCE [LARGE SCALE GENOMIC DNA]</scope>
    <source>
        <strain evidence="7">NCIMB 2154T</strain>
    </source>
</reference>
<evidence type="ECO:0000256" key="1">
    <source>
        <dbReference type="ARBA" id="ARBA00022614"/>
    </source>
</evidence>
<keyword evidence="2 4" id="KW-0732">Signal</keyword>
<dbReference type="Pfam" id="PF18962">
    <property type="entry name" value="Por_Secre_tail"/>
    <property type="match status" value="1"/>
</dbReference>
<dbReference type="PANTHER" id="PTHR47566">
    <property type="match status" value="1"/>
</dbReference>
<organism evidence="7 8">
    <name type="scientific">Tenacibaculum maritimum NCIMB 2154</name>
    <dbReference type="NCBI Taxonomy" id="1349785"/>
    <lineage>
        <taxon>Bacteria</taxon>
        <taxon>Pseudomonadati</taxon>
        <taxon>Bacteroidota</taxon>
        <taxon>Flavobacteriia</taxon>
        <taxon>Flavobacteriales</taxon>
        <taxon>Flavobacteriaceae</taxon>
        <taxon>Tenacibaculum</taxon>
    </lineage>
</organism>
<keyword evidence="1" id="KW-0433">Leucine-rich repeat</keyword>
<protein>
    <recommendedName>
        <fullName evidence="9">Secretion system C-terminal sorting domain-containing protein</fullName>
    </recommendedName>
</protein>
<evidence type="ECO:0000259" key="6">
    <source>
        <dbReference type="Pfam" id="PF18998"/>
    </source>
</evidence>
<dbReference type="InterPro" id="IPR052574">
    <property type="entry name" value="CDIRP"/>
</dbReference>
<evidence type="ECO:0000313" key="7">
    <source>
        <dbReference type="EMBL" id="SFZ82841.1"/>
    </source>
</evidence>
<feature type="signal peptide" evidence="4">
    <location>
        <begin position="1"/>
        <end position="19"/>
    </location>
</feature>
<dbReference type="OrthoDB" id="1110367at2"/>
<dbReference type="SUPFAM" id="SSF52058">
    <property type="entry name" value="L domain-like"/>
    <property type="match status" value="2"/>
</dbReference>
<dbReference type="InterPro" id="IPR026444">
    <property type="entry name" value="Secre_tail"/>
</dbReference>
<evidence type="ECO:0000256" key="2">
    <source>
        <dbReference type="ARBA" id="ARBA00022729"/>
    </source>
</evidence>
<dbReference type="AlphaFoldDB" id="A0A2H1EAZ6"/>
<keyword evidence="3" id="KW-0677">Repeat</keyword>
<dbReference type="InterPro" id="IPR001611">
    <property type="entry name" value="Leu-rich_rpt"/>
</dbReference>
<dbReference type="Proteomes" id="UP000231564">
    <property type="component" value="Chromosome MARIT"/>
</dbReference>
<evidence type="ECO:0000259" key="5">
    <source>
        <dbReference type="Pfam" id="PF18962"/>
    </source>
</evidence>
<dbReference type="EMBL" id="LT634361">
    <property type="protein sequence ID" value="SFZ82841.1"/>
    <property type="molecule type" value="Genomic_DNA"/>
</dbReference>
<evidence type="ECO:0000313" key="8">
    <source>
        <dbReference type="Proteomes" id="UP000231564"/>
    </source>
</evidence>
<dbReference type="GeneID" id="47723285"/>